<organism evidence="2">
    <name type="scientific">Cacopsylla melanoneura</name>
    <dbReference type="NCBI Taxonomy" id="428564"/>
    <lineage>
        <taxon>Eukaryota</taxon>
        <taxon>Metazoa</taxon>
        <taxon>Ecdysozoa</taxon>
        <taxon>Arthropoda</taxon>
        <taxon>Hexapoda</taxon>
        <taxon>Insecta</taxon>
        <taxon>Pterygota</taxon>
        <taxon>Neoptera</taxon>
        <taxon>Paraneoptera</taxon>
        <taxon>Hemiptera</taxon>
        <taxon>Sternorrhyncha</taxon>
        <taxon>Psylloidea</taxon>
        <taxon>Psyllidae</taxon>
        <taxon>Psyllinae</taxon>
        <taxon>Cacopsylla</taxon>
    </lineage>
</organism>
<keyword evidence="1" id="KW-0472">Membrane</keyword>
<dbReference type="EMBL" id="HBUF01447322">
    <property type="protein sequence ID" value="CAG6743405.1"/>
    <property type="molecule type" value="Transcribed_RNA"/>
</dbReference>
<protein>
    <submittedName>
        <fullName evidence="2">Uncharacterized protein</fullName>
    </submittedName>
</protein>
<evidence type="ECO:0000313" key="2">
    <source>
        <dbReference type="EMBL" id="CAG6743405.1"/>
    </source>
</evidence>
<reference evidence="2" key="1">
    <citation type="submission" date="2021-05" db="EMBL/GenBank/DDBJ databases">
        <authorList>
            <person name="Alioto T."/>
            <person name="Alioto T."/>
            <person name="Gomez Garrido J."/>
        </authorList>
    </citation>
    <scope>NUCLEOTIDE SEQUENCE</scope>
</reference>
<evidence type="ECO:0000256" key="1">
    <source>
        <dbReference type="SAM" id="Phobius"/>
    </source>
</evidence>
<dbReference type="AlphaFoldDB" id="A0A8D8Z9G9"/>
<feature type="transmembrane region" description="Helical" evidence="1">
    <location>
        <begin position="6"/>
        <end position="29"/>
    </location>
</feature>
<proteinExistence type="predicted"/>
<keyword evidence="1" id="KW-1133">Transmembrane helix</keyword>
<sequence length="108" mass="12730">MRYRMLVINFLLGIHVNFSFGLAWPLGYLSSSKFTLKRILDYHWPNQYYYQPSQKGASDSDWFSNTLSTIITFWMTNQNVPLPPLQYSCQLRIFSSILKSIAFLTLNY</sequence>
<accession>A0A8D8Z9G9</accession>
<name>A0A8D8Z9G9_9HEMI</name>
<keyword evidence="1" id="KW-0812">Transmembrane</keyword>